<keyword evidence="5" id="KW-1185">Reference proteome</keyword>
<dbReference type="OrthoDB" id="10066799at2759"/>
<name>E4X6F6_OIKDI</name>
<evidence type="ECO:0000256" key="1">
    <source>
        <dbReference type="ARBA" id="ARBA00022980"/>
    </source>
</evidence>
<dbReference type="EMBL" id="FN653027">
    <property type="protein sequence ID" value="CBY07811.1"/>
    <property type="molecule type" value="Genomic_DNA"/>
</dbReference>
<dbReference type="InterPro" id="IPR036870">
    <property type="entry name" value="Ribosomal_bS18_sf"/>
</dbReference>
<proteinExistence type="predicted"/>
<dbReference type="GO" id="GO:0005840">
    <property type="term" value="C:ribosome"/>
    <property type="evidence" value="ECO:0007669"/>
    <property type="project" value="UniProtKB-KW"/>
</dbReference>
<dbReference type="Proteomes" id="UP000001307">
    <property type="component" value="Unassembled WGS sequence"/>
</dbReference>
<evidence type="ECO:0000256" key="3">
    <source>
        <dbReference type="SAM" id="MobiDB-lite"/>
    </source>
</evidence>
<gene>
    <name evidence="4" type="ORF">GSOID_T00003165001</name>
</gene>
<dbReference type="GO" id="GO:0006412">
    <property type="term" value="P:translation"/>
    <property type="evidence" value="ECO:0007669"/>
    <property type="project" value="InterPro"/>
</dbReference>
<dbReference type="Pfam" id="PF01084">
    <property type="entry name" value="Ribosomal_S18"/>
    <property type="match status" value="1"/>
</dbReference>
<feature type="region of interest" description="Disordered" evidence="3">
    <location>
        <begin position="182"/>
        <end position="208"/>
    </location>
</feature>
<evidence type="ECO:0008006" key="6">
    <source>
        <dbReference type="Google" id="ProtNLM"/>
    </source>
</evidence>
<evidence type="ECO:0000256" key="2">
    <source>
        <dbReference type="ARBA" id="ARBA00023274"/>
    </source>
</evidence>
<dbReference type="GO" id="GO:0003735">
    <property type="term" value="F:structural constituent of ribosome"/>
    <property type="evidence" value="ECO:0007669"/>
    <property type="project" value="InterPro"/>
</dbReference>
<sequence>MFYTRILSEKLPRDLAGNKLVKGKNFFDTVERCKLCGTGISYKNVQMISQFVSPYTGRLYTENATGLCPSKYDELKTSYEIAQSLLLVGSSKEPLFVNDPIGPTQLNAFKSHSDKSEISRNLGLPDASELELFQELLESKDRALSDSEETEEKLLSEVETKWIDKNQITSLFAESAEFEDNFTLESSTERPTPTTEFSARESDKIFKN</sequence>
<evidence type="ECO:0000313" key="4">
    <source>
        <dbReference type="EMBL" id="CBY07811.1"/>
    </source>
</evidence>
<dbReference type="SUPFAM" id="SSF46911">
    <property type="entry name" value="Ribosomal protein S18"/>
    <property type="match status" value="1"/>
</dbReference>
<dbReference type="GO" id="GO:1990904">
    <property type="term" value="C:ribonucleoprotein complex"/>
    <property type="evidence" value="ECO:0007669"/>
    <property type="project" value="UniProtKB-KW"/>
</dbReference>
<dbReference type="InterPro" id="IPR001648">
    <property type="entry name" value="Ribosomal_bS18"/>
</dbReference>
<feature type="compositionally biased region" description="Low complexity" evidence="3">
    <location>
        <begin position="183"/>
        <end position="197"/>
    </location>
</feature>
<dbReference type="Gene3D" id="4.10.640.10">
    <property type="entry name" value="Ribosomal protein S18"/>
    <property type="match status" value="1"/>
</dbReference>
<accession>E4X6F6</accession>
<feature type="compositionally biased region" description="Basic and acidic residues" evidence="3">
    <location>
        <begin position="198"/>
        <end position="208"/>
    </location>
</feature>
<protein>
    <recommendedName>
        <fullName evidence="6">28S ribosomal protein S18b, mitochondrial</fullName>
    </recommendedName>
</protein>
<dbReference type="AlphaFoldDB" id="E4X6F6"/>
<evidence type="ECO:0000313" key="5">
    <source>
        <dbReference type="Proteomes" id="UP000001307"/>
    </source>
</evidence>
<keyword evidence="2" id="KW-0687">Ribonucleoprotein</keyword>
<reference evidence="4" key="1">
    <citation type="journal article" date="2010" name="Science">
        <title>Plasticity of animal genome architecture unmasked by rapid evolution of a pelagic tunicate.</title>
        <authorList>
            <person name="Denoeud F."/>
            <person name="Henriet S."/>
            <person name="Mungpakdee S."/>
            <person name="Aury J.M."/>
            <person name="Da Silva C."/>
            <person name="Brinkmann H."/>
            <person name="Mikhaleva J."/>
            <person name="Olsen L.C."/>
            <person name="Jubin C."/>
            <person name="Canestro C."/>
            <person name="Bouquet J.M."/>
            <person name="Danks G."/>
            <person name="Poulain J."/>
            <person name="Campsteijn C."/>
            <person name="Adamski M."/>
            <person name="Cross I."/>
            <person name="Yadetie F."/>
            <person name="Muffato M."/>
            <person name="Louis A."/>
            <person name="Butcher S."/>
            <person name="Tsagkogeorga G."/>
            <person name="Konrad A."/>
            <person name="Singh S."/>
            <person name="Jensen M.F."/>
            <person name="Cong E.H."/>
            <person name="Eikeseth-Otteraa H."/>
            <person name="Noel B."/>
            <person name="Anthouard V."/>
            <person name="Porcel B.M."/>
            <person name="Kachouri-Lafond R."/>
            <person name="Nishino A."/>
            <person name="Ugolini M."/>
            <person name="Chourrout P."/>
            <person name="Nishida H."/>
            <person name="Aasland R."/>
            <person name="Huzurbazar S."/>
            <person name="Westhof E."/>
            <person name="Delsuc F."/>
            <person name="Lehrach H."/>
            <person name="Reinhardt R."/>
            <person name="Weissenbach J."/>
            <person name="Roy S.W."/>
            <person name="Artiguenave F."/>
            <person name="Postlethwait J.H."/>
            <person name="Manak J.R."/>
            <person name="Thompson E.M."/>
            <person name="Jaillon O."/>
            <person name="Du Pasquier L."/>
            <person name="Boudinot P."/>
            <person name="Liberles D.A."/>
            <person name="Volff J.N."/>
            <person name="Philippe H."/>
            <person name="Lenhard B."/>
            <person name="Roest Crollius H."/>
            <person name="Wincker P."/>
            <person name="Chourrout D."/>
        </authorList>
    </citation>
    <scope>NUCLEOTIDE SEQUENCE [LARGE SCALE GENOMIC DNA]</scope>
</reference>
<keyword evidence="1" id="KW-0689">Ribosomal protein</keyword>
<organism evidence="4">
    <name type="scientific">Oikopleura dioica</name>
    <name type="common">Tunicate</name>
    <dbReference type="NCBI Taxonomy" id="34765"/>
    <lineage>
        <taxon>Eukaryota</taxon>
        <taxon>Metazoa</taxon>
        <taxon>Chordata</taxon>
        <taxon>Tunicata</taxon>
        <taxon>Appendicularia</taxon>
        <taxon>Copelata</taxon>
        <taxon>Oikopleuridae</taxon>
        <taxon>Oikopleura</taxon>
    </lineage>
</organism>
<dbReference type="InParanoid" id="E4X6F6"/>